<keyword evidence="5" id="KW-1185">Reference proteome</keyword>
<keyword evidence="1" id="KW-0175">Coiled coil</keyword>
<dbReference type="AlphaFoldDB" id="A0A8S3PNE5"/>
<dbReference type="Pfam" id="PF02847">
    <property type="entry name" value="MA3"/>
    <property type="match status" value="1"/>
</dbReference>
<dbReference type="GO" id="GO:0016281">
    <property type="term" value="C:eukaryotic translation initiation factor 4F complex"/>
    <property type="evidence" value="ECO:0007669"/>
    <property type="project" value="TreeGrafter"/>
</dbReference>
<sequence>MFEKKIRDYLQAQRYITVVKSYLRPVVLSDSKGVYLKDQVSHPEDRQLAGGTKKPNVSKGFLVDKVDGHLGLTKDEEKSLNHSKLTKEAEKGGKPRTNLYELYINEIQSMQLEFLVLEEKLKKEEDSLKKLNNEKQLAIDHYTQQVQRRDSEIQRRFTFIRLRVKELAFTKLTKEFSELKADVERKKRKEDDDVSESITVFPGGKPLESSSVEMPEKTAETCVQLTEAGMEALICVEELNCPSLSHVFVSECINQVLQRSLVARRHTGLLLHDLVKKSIITDKQYVQGLNSVLVYTEDMTIFIPKLYQYFGELIGLMVQDGSVPLSFLKESCQPLMESGQAGNLVAKILHDVSDREDNEKVRYLWRKSGLEWSDFVPEDQITQFLKEKQLEYTIREDITTTTPTVRMTLAKIKDNLHDLLEDNPARNEEIFDWIEADLDDFTTKDKKFIRALMTAVCSSAILISEATRPQVVENQDDDDFLSGFQHFRRIRDSRAGSSRKKKKTMYSIKVTCLDRPQYQTINPTIVKAMNGKLLVACRAGWSLTSNICYIQTTQTVTCNEAQSGYISVSLIYQQSCLDLEGITAEFYSTEEMDDA</sequence>
<dbReference type="GO" id="GO:0003743">
    <property type="term" value="F:translation initiation factor activity"/>
    <property type="evidence" value="ECO:0007669"/>
    <property type="project" value="TreeGrafter"/>
</dbReference>
<feature type="coiled-coil region" evidence="1">
    <location>
        <begin position="107"/>
        <end position="141"/>
    </location>
</feature>
<name>A0A8S3PNE5_MYTED</name>
<dbReference type="Proteomes" id="UP000683360">
    <property type="component" value="Unassembled WGS sequence"/>
</dbReference>
<gene>
    <name evidence="4" type="ORF">MEDL_344</name>
</gene>
<dbReference type="Gene3D" id="1.25.40.180">
    <property type="match status" value="2"/>
</dbReference>
<accession>A0A8S3PNE5</accession>
<dbReference type="GO" id="GO:0003729">
    <property type="term" value="F:mRNA binding"/>
    <property type="evidence" value="ECO:0007669"/>
    <property type="project" value="TreeGrafter"/>
</dbReference>
<dbReference type="SMART" id="SM00544">
    <property type="entry name" value="MA3"/>
    <property type="match status" value="1"/>
</dbReference>
<proteinExistence type="predicted"/>
<dbReference type="SUPFAM" id="SSF48371">
    <property type="entry name" value="ARM repeat"/>
    <property type="match status" value="2"/>
</dbReference>
<evidence type="ECO:0000256" key="1">
    <source>
        <dbReference type="SAM" id="Coils"/>
    </source>
</evidence>
<dbReference type="PANTHER" id="PTHR23253:SF78">
    <property type="entry name" value="EUKARYOTIC TRANSLATION INITIATION FACTOR 4G1, ISOFORM B-RELATED"/>
    <property type="match status" value="1"/>
</dbReference>
<evidence type="ECO:0000313" key="4">
    <source>
        <dbReference type="EMBL" id="CAG2184701.1"/>
    </source>
</evidence>
<dbReference type="OrthoDB" id="514777at2759"/>
<dbReference type="EMBL" id="CAJPWZ010000016">
    <property type="protein sequence ID" value="CAG2184701.1"/>
    <property type="molecule type" value="Genomic_DNA"/>
</dbReference>
<feature type="region of interest" description="Disordered" evidence="2">
    <location>
        <begin position="194"/>
        <end position="213"/>
    </location>
</feature>
<evidence type="ECO:0000256" key="2">
    <source>
        <dbReference type="SAM" id="MobiDB-lite"/>
    </source>
</evidence>
<comment type="caution">
    <text evidence="4">The sequence shown here is derived from an EMBL/GenBank/DDBJ whole genome shotgun (WGS) entry which is preliminary data.</text>
</comment>
<protein>
    <submittedName>
        <fullName evidence="4">EIF4G</fullName>
    </submittedName>
</protein>
<dbReference type="PANTHER" id="PTHR23253">
    <property type="entry name" value="EUKARYOTIC TRANSLATION INITIATION FACTOR 4 GAMMA"/>
    <property type="match status" value="1"/>
</dbReference>
<evidence type="ECO:0000313" key="5">
    <source>
        <dbReference type="Proteomes" id="UP000683360"/>
    </source>
</evidence>
<feature type="domain" description="MI" evidence="3">
    <location>
        <begin position="214"/>
        <end position="333"/>
    </location>
</feature>
<dbReference type="InterPro" id="IPR003891">
    <property type="entry name" value="Initiation_fac_eIF4g_MI"/>
</dbReference>
<dbReference type="PROSITE" id="PS51366">
    <property type="entry name" value="MI"/>
    <property type="match status" value="1"/>
</dbReference>
<organism evidence="4 5">
    <name type="scientific">Mytilus edulis</name>
    <name type="common">Blue mussel</name>
    <dbReference type="NCBI Taxonomy" id="6550"/>
    <lineage>
        <taxon>Eukaryota</taxon>
        <taxon>Metazoa</taxon>
        <taxon>Spiralia</taxon>
        <taxon>Lophotrochozoa</taxon>
        <taxon>Mollusca</taxon>
        <taxon>Bivalvia</taxon>
        <taxon>Autobranchia</taxon>
        <taxon>Pteriomorphia</taxon>
        <taxon>Mytilida</taxon>
        <taxon>Mytiloidea</taxon>
        <taxon>Mytilidae</taxon>
        <taxon>Mytilinae</taxon>
        <taxon>Mytilus</taxon>
    </lineage>
</organism>
<dbReference type="InterPro" id="IPR016024">
    <property type="entry name" value="ARM-type_fold"/>
</dbReference>
<evidence type="ECO:0000259" key="3">
    <source>
        <dbReference type="PROSITE" id="PS51366"/>
    </source>
</evidence>
<reference evidence="4" key="1">
    <citation type="submission" date="2021-03" db="EMBL/GenBank/DDBJ databases">
        <authorList>
            <person name="Bekaert M."/>
        </authorList>
    </citation>
    <scope>NUCLEOTIDE SEQUENCE</scope>
</reference>